<comment type="caution">
    <text evidence="2">The sequence shown here is derived from an EMBL/GenBank/DDBJ whole genome shotgun (WGS) entry which is preliminary data.</text>
</comment>
<protein>
    <submittedName>
        <fullName evidence="2">Type II toxin-antitoxin system RelE/ParE family toxin</fullName>
    </submittedName>
</protein>
<keyword evidence="1" id="KW-1277">Toxin-antitoxin system</keyword>
<proteinExistence type="predicted"/>
<gene>
    <name evidence="2" type="ORF">ACE1CC_35660</name>
</gene>
<dbReference type="Proteomes" id="UP001576774">
    <property type="component" value="Unassembled WGS sequence"/>
</dbReference>
<name>A0ABV4XHE0_9CYAN</name>
<dbReference type="EMBL" id="JBHFNQ010000260">
    <property type="protein sequence ID" value="MFB2882214.1"/>
    <property type="molecule type" value="Genomic_DNA"/>
</dbReference>
<dbReference type="PANTHER" id="PTHR38813">
    <property type="match status" value="1"/>
</dbReference>
<dbReference type="InterPro" id="IPR007712">
    <property type="entry name" value="RelE/ParE_toxin"/>
</dbReference>
<dbReference type="InterPro" id="IPR035093">
    <property type="entry name" value="RelE/ParE_toxin_dom_sf"/>
</dbReference>
<keyword evidence="3" id="KW-1185">Reference proteome</keyword>
<dbReference type="PANTHER" id="PTHR38813:SF1">
    <property type="entry name" value="TOXIN RELE1-RELATED"/>
    <property type="match status" value="1"/>
</dbReference>
<evidence type="ECO:0000313" key="3">
    <source>
        <dbReference type="Proteomes" id="UP001576774"/>
    </source>
</evidence>
<dbReference type="Gene3D" id="3.30.2310.20">
    <property type="entry name" value="RelE-like"/>
    <property type="match status" value="1"/>
</dbReference>
<dbReference type="Pfam" id="PF05016">
    <property type="entry name" value="ParE_toxin"/>
    <property type="match status" value="1"/>
</dbReference>
<sequence>MEVEFRKSFEKDLSKLRDEALLTRIKAVILEIEAAENLENVSNIKKLKAEGDYYRIRVGDYRIGIVISQNVVVFVRVLHRKEAYRYFP</sequence>
<accession>A0ABV4XHE0</accession>
<dbReference type="SUPFAM" id="SSF143011">
    <property type="entry name" value="RelE-like"/>
    <property type="match status" value="1"/>
</dbReference>
<organism evidence="2 3">
    <name type="scientific">Floridaenema aerugineum BLCC-F46</name>
    <dbReference type="NCBI Taxonomy" id="3153654"/>
    <lineage>
        <taxon>Bacteria</taxon>
        <taxon>Bacillati</taxon>
        <taxon>Cyanobacteriota</taxon>
        <taxon>Cyanophyceae</taxon>
        <taxon>Oscillatoriophycideae</taxon>
        <taxon>Aerosakkonematales</taxon>
        <taxon>Aerosakkonemataceae</taxon>
        <taxon>Floridanema</taxon>
        <taxon>Floridanema aerugineum</taxon>
    </lineage>
</organism>
<evidence type="ECO:0000313" key="2">
    <source>
        <dbReference type="EMBL" id="MFB2882214.1"/>
    </source>
</evidence>
<dbReference type="InterPro" id="IPR052747">
    <property type="entry name" value="TA_system_RelE_toxin"/>
</dbReference>
<reference evidence="2 3" key="1">
    <citation type="submission" date="2024-09" db="EMBL/GenBank/DDBJ databases">
        <title>Floridaenema gen nov. (Aerosakkonemataceae, Aerosakkonematales ord. nov., Cyanobacteria) from benthic tropical and subtropical fresh waters, with the description of four new species.</title>
        <authorList>
            <person name="Moretto J.A."/>
            <person name="Berthold D.E."/>
            <person name="Lefler F.W."/>
            <person name="Huang I.-S."/>
            <person name="Laughinghouse H. IV."/>
        </authorList>
    </citation>
    <scope>NUCLEOTIDE SEQUENCE [LARGE SCALE GENOMIC DNA]</scope>
    <source>
        <strain evidence="2 3">BLCC-F46</strain>
    </source>
</reference>
<evidence type="ECO:0000256" key="1">
    <source>
        <dbReference type="ARBA" id="ARBA00022649"/>
    </source>
</evidence>
<dbReference type="RefSeq" id="WP_413275171.1">
    <property type="nucleotide sequence ID" value="NZ_JBHFNQ010000260.1"/>
</dbReference>